<feature type="region of interest" description="Disordered" evidence="1">
    <location>
        <begin position="151"/>
        <end position="183"/>
    </location>
</feature>
<name>C3YHF7_BRAFL</name>
<feature type="region of interest" description="Disordered" evidence="1">
    <location>
        <begin position="38"/>
        <end position="69"/>
    </location>
</feature>
<dbReference type="AlphaFoldDB" id="C3YHF7"/>
<accession>C3YHF7</accession>
<organism>
    <name type="scientific">Branchiostoma floridae</name>
    <name type="common">Florida lancelet</name>
    <name type="synonym">Amphioxus</name>
    <dbReference type="NCBI Taxonomy" id="7739"/>
    <lineage>
        <taxon>Eukaryota</taxon>
        <taxon>Metazoa</taxon>
        <taxon>Chordata</taxon>
        <taxon>Cephalochordata</taxon>
        <taxon>Leptocardii</taxon>
        <taxon>Amphioxiformes</taxon>
        <taxon>Branchiostomatidae</taxon>
        <taxon>Branchiostoma</taxon>
    </lineage>
</organism>
<gene>
    <name evidence="2" type="ORF">BRAFLDRAFT_73368</name>
</gene>
<dbReference type="InParanoid" id="C3YHF7"/>
<dbReference type="EMBL" id="GG666513">
    <property type="protein sequence ID" value="EEN60393.1"/>
    <property type="molecule type" value="Genomic_DNA"/>
</dbReference>
<evidence type="ECO:0000256" key="1">
    <source>
        <dbReference type="SAM" id="MobiDB-lite"/>
    </source>
</evidence>
<feature type="compositionally biased region" description="Basic and acidic residues" evidence="1">
    <location>
        <begin position="40"/>
        <end position="56"/>
    </location>
</feature>
<proteinExistence type="predicted"/>
<reference evidence="2" key="1">
    <citation type="journal article" date="2008" name="Nature">
        <title>The amphioxus genome and the evolution of the chordate karyotype.</title>
        <authorList>
            <consortium name="US DOE Joint Genome Institute (JGI-PGF)"/>
            <person name="Putnam N.H."/>
            <person name="Butts T."/>
            <person name="Ferrier D.E.K."/>
            <person name="Furlong R.F."/>
            <person name="Hellsten U."/>
            <person name="Kawashima T."/>
            <person name="Robinson-Rechavi M."/>
            <person name="Shoguchi E."/>
            <person name="Terry A."/>
            <person name="Yu J.-K."/>
            <person name="Benito-Gutierrez E.L."/>
            <person name="Dubchak I."/>
            <person name="Garcia-Fernandez J."/>
            <person name="Gibson-Brown J.J."/>
            <person name="Grigoriev I.V."/>
            <person name="Horton A.C."/>
            <person name="de Jong P.J."/>
            <person name="Jurka J."/>
            <person name="Kapitonov V.V."/>
            <person name="Kohara Y."/>
            <person name="Kuroki Y."/>
            <person name="Lindquist E."/>
            <person name="Lucas S."/>
            <person name="Osoegawa K."/>
            <person name="Pennacchio L.A."/>
            <person name="Salamov A.A."/>
            <person name="Satou Y."/>
            <person name="Sauka-Spengler T."/>
            <person name="Schmutz J."/>
            <person name="Shin-I T."/>
            <person name="Toyoda A."/>
            <person name="Bronner-Fraser M."/>
            <person name="Fujiyama A."/>
            <person name="Holland L.Z."/>
            <person name="Holland P.W.H."/>
            <person name="Satoh N."/>
            <person name="Rokhsar D.S."/>
        </authorList>
    </citation>
    <scope>NUCLEOTIDE SEQUENCE [LARGE SCALE GENOMIC DNA]</scope>
    <source>
        <strain evidence="2">S238N-H82</strain>
        <tissue evidence="2">Testes</tissue>
    </source>
</reference>
<sequence>MDLRSHIAELKETISNMVEISRLKEALPVSNRLARLETALGEKDGQENGGRPDWRGTRSIATPTPRGRQRLRYGERRRIRILGIQNAFRRRQHNDISLPTMPGWGPHPARPLAVRATPNWTNAADEVSPPFAPAQYRSPPFWYPQVQSEAYTSTPQGRSPLGTIQPTGNVKKSRPSTIRTTQPNQDNTERLLYNAIIRSVVIRYQLTSMKSRDTDPGDPAAVTEVVHSAEGDALIQSRQQVELQTGSVHVPDGIILRDPYPGTDDKDRVVEVSLTVMFQKLKAQIETLSVVRGLERVDEANVQRAFRIEWTLPCNPIATATANREVETAVQIASRKEKRGGINHYSGPNLMTDMAKLCIDATSKTVSSLI</sequence>
<protein>
    <submittedName>
        <fullName evidence="2">Uncharacterized protein</fullName>
    </submittedName>
</protein>
<evidence type="ECO:0000313" key="2">
    <source>
        <dbReference type="EMBL" id="EEN60393.1"/>
    </source>
</evidence>